<evidence type="ECO:0000313" key="1">
    <source>
        <dbReference type="EMBL" id="NSL86289.1"/>
    </source>
</evidence>
<dbReference type="Gene3D" id="1.20.120.450">
    <property type="entry name" value="dinb family like domain"/>
    <property type="match status" value="1"/>
</dbReference>
<protein>
    <submittedName>
        <fullName evidence="1">DUF1572 domain-containing protein</fullName>
    </submittedName>
</protein>
<name>A0A433WGU3_9BACT</name>
<keyword evidence="2" id="KW-1185">Reference proteome</keyword>
<dbReference type="OrthoDB" id="9814103at2"/>
<sequence length="155" mass="17706">METTRQIAKHFRDVHFGGNWTSVNLKDTLADISWQQAVTKVHNLNTIAVLVFHVNYYVSAMLKVLQGTPLKAHDKYSFDLPPLTSEAAWEELVAKTLTEAEQMAVLIEQLDDEQLEKDFADAKYGSYHRNLLGVTEHTHYHLGQIAVIKKMLNEK</sequence>
<reference evidence="1" key="1">
    <citation type="submission" date="2020-05" db="EMBL/GenBank/DDBJ databases">
        <title>Chitinophaga laudate sp. nov., isolated from a tropical peat swamp.</title>
        <authorList>
            <person name="Goh C.B.S."/>
            <person name="Lee M.S."/>
            <person name="Parimannan S."/>
            <person name="Pasbakhsh P."/>
            <person name="Yule C.M."/>
            <person name="Rajandas H."/>
            <person name="Loke S."/>
            <person name="Croft L."/>
            <person name="Tan J.B.L."/>
        </authorList>
    </citation>
    <scope>NUCLEOTIDE SEQUENCE</scope>
    <source>
        <strain evidence="1">Mgbs1</strain>
    </source>
</reference>
<dbReference type="InterPro" id="IPR034660">
    <property type="entry name" value="DinB/YfiT-like"/>
</dbReference>
<evidence type="ECO:0000313" key="2">
    <source>
        <dbReference type="Proteomes" id="UP000281028"/>
    </source>
</evidence>
<dbReference type="SUPFAM" id="SSF109854">
    <property type="entry name" value="DinB/YfiT-like putative metalloenzymes"/>
    <property type="match status" value="1"/>
</dbReference>
<dbReference type="EMBL" id="RIAR02000001">
    <property type="protein sequence ID" value="NSL86289.1"/>
    <property type="molecule type" value="Genomic_DNA"/>
</dbReference>
<dbReference type="Proteomes" id="UP000281028">
    <property type="component" value="Unassembled WGS sequence"/>
</dbReference>
<dbReference type="AlphaFoldDB" id="A0A433WGU3"/>
<proteinExistence type="predicted"/>
<comment type="caution">
    <text evidence="1">The sequence shown here is derived from an EMBL/GenBank/DDBJ whole genome shotgun (WGS) entry which is preliminary data.</text>
</comment>
<gene>
    <name evidence="1" type="ORF">ECE50_005585</name>
</gene>
<organism evidence="1 2">
    <name type="scientific">Chitinophaga solisilvae</name>
    <dbReference type="NCBI Taxonomy" id="1233460"/>
    <lineage>
        <taxon>Bacteria</taxon>
        <taxon>Pseudomonadati</taxon>
        <taxon>Bacteroidota</taxon>
        <taxon>Chitinophagia</taxon>
        <taxon>Chitinophagales</taxon>
        <taxon>Chitinophagaceae</taxon>
        <taxon>Chitinophaga</taxon>
    </lineage>
</organism>
<accession>A0A433WGU3</accession>